<evidence type="ECO:0000313" key="2">
    <source>
        <dbReference type="Proteomes" id="UP000799766"/>
    </source>
</evidence>
<sequence>MVNWKPSGQRPLGWLQACCSLALAVDPSNARSSSGHPQENWICSDFCDLVATS</sequence>
<reference evidence="1" key="1">
    <citation type="journal article" date="2020" name="Stud. Mycol.">
        <title>101 Dothideomycetes genomes: a test case for predicting lifestyles and emergence of pathogens.</title>
        <authorList>
            <person name="Haridas S."/>
            <person name="Albert R."/>
            <person name="Binder M."/>
            <person name="Bloem J."/>
            <person name="Labutti K."/>
            <person name="Salamov A."/>
            <person name="Andreopoulos B."/>
            <person name="Baker S."/>
            <person name="Barry K."/>
            <person name="Bills G."/>
            <person name="Bluhm B."/>
            <person name="Cannon C."/>
            <person name="Castanera R."/>
            <person name="Culley D."/>
            <person name="Daum C."/>
            <person name="Ezra D."/>
            <person name="Gonzalez J."/>
            <person name="Henrissat B."/>
            <person name="Kuo A."/>
            <person name="Liang C."/>
            <person name="Lipzen A."/>
            <person name="Lutzoni F."/>
            <person name="Magnuson J."/>
            <person name="Mondo S."/>
            <person name="Nolan M."/>
            <person name="Ohm R."/>
            <person name="Pangilinan J."/>
            <person name="Park H.-J."/>
            <person name="Ramirez L."/>
            <person name="Alfaro M."/>
            <person name="Sun H."/>
            <person name="Tritt A."/>
            <person name="Yoshinaga Y."/>
            <person name="Zwiers L.-H."/>
            <person name="Turgeon B."/>
            <person name="Goodwin S."/>
            <person name="Spatafora J."/>
            <person name="Crous P."/>
            <person name="Grigoriev I."/>
        </authorList>
    </citation>
    <scope>NUCLEOTIDE SEQUENCE</scope>
    <source>
        <strain evidence="1">ATCC 16933</strain>
    </source>
</reference>
<evidence type="ECO:0000313" key="1">
    <source>
        <dbReference type="EMBL" id="KAF2462335.1"/>
    </source>
</evidence>
<dbReference type="AlphaFoldDB" id="A0A6A6PEA8"/>
<keyword evidence="2" id="KW-1185">Reference proteome</keyword>
<accession>A0A6A6PEA8</accession>
<protein>
    <submittedName>
        <fullName evidence="1">Uncharacterized protein</fullName>
    </submittedName>
</protein>
<organism evidence="1 2">
    <name type="scientific">Lineolata rhizophorae</name>
    <dbReference type="NCBI Taxonomy" id="578093"/>
    <lineage>
        <taxon>Eukaryota</taxon>
        <taxon>Fungi</taxon>
        <taxon>Dikarya</taxon>
        <taxon>Ascomycota</taxon>
        <taxon>Pezizomycotina</taxon>
        <taxon>Dothideomycetes</taxon>
        <taxon>Dothideomycetes incertae sedis</taxon>
        <taxon>Lineolatales</taxon>
        <taxon>Lineolataceae</taxon>
        <taxon>Lineolata</taxon>
    </lineage>
</organism>
<proteinExistence type="predicted"/>
<dbReference type="Proteomes" id="UP000799766">
    <property type="component" value="Unassembled WGS sequence"/>
</dbReference>
<gene>
    <name evidence="1" type="ORF">BDY21DRAFT_331122</name>
</gene>
<name>A0A6A6PEA8_9PEZI</name>
<dbReference type="EMBL" id="MU001670">
    <property type="protein sequence ID" value="KAF2462335.1"/>
    <property type="molecule type" value="Genomic_DNA"/>
</dbReference>